<accession>A0A841JBD6</accession>
<protein>
    <recommendedName>
        <fullName evidence="3">Lipoprotein</fullName>
    </recommendedName>
</protein>
<proteinExistence type="predicted"/>
<dbReference type="RefSeq" id="WP_183586946.1">
    <property type="nucleotide sequence ID" value="NZ_JACHCA010000004.1"/>
</dbReference>
<gene>
    <name evidence="1" type="ORF">HDF22_001770</name>
</gene>
<dbReference type="EMBL" id="JACHCA010000004">
    <property type="protein sequence ID" value="MBB6127662.1"/>
    <property type="molecule type" value="Genomic_DNA"/>
</dbReference>
<sequence length="136" mass="15161">MKKISLVILTAVALCGCGDNKKQEKLLLDSVIAIHDKVMGSDEQLMKNKMILDSIIKNAPAAVNQDSAKVYLKIVDDADNAMSDWMHKFDAENKGKSHQEVIDYLTDQKKKIVVIDSQINKAVTISNKYLNTTPKK</sequence>
<name>A0A841JBD6_9SPHI</name>
<evidence type="ECO:0000313" key="2">
    <source>
        <dbReference type="Proteomes" id="UP000548326"/>
    </source>
</evidence>
<organism evidence="1 2">
    <name type="scientific">Mucilaginibacter lappiensis</name>
    <dbReference type="NCBI Taxonomy" id="354630"/>
    <lineage>
        <taxon>Bacteria</taxon>
        <taxon>Pseudomonadati</taxon>
        <taxon>Bacteroidota</taxon>
        <taxon>Sphingobacteriia</taxon>
        <taxon>Sphingobacteriales</taxon>
        <taxon>Sphingobacteriaceae</taxon>
        <taxon>Mucilaginibacter</taxon>
    </lineage>
</organism>
<evidence type="ECO:0008006" key="3">
    <source>
        <dbReference type="Google" id="ProtNLM"/>
    </source>
</evidence>
<dbReference type="Proteomes" id="UP000548326">
    <property type="component" value="Unassembled WGS sequence"/>
</dbReference>
<dbReference type="AlphaFoldDB" id="A0A841JBD6"/>
<reference evidence="1 2" key="1">
    <citation type="submission" date="2020-08" db="EMBL/GenBank/DDBJ databases">
        <title>Genomic Encyclopedia of Type Strains, Phase IV (KMG-V): Genome sequencing to study the core and pangenomes of soil and plant-associated prokaryotes.</title>
        <authorList>
            <person name="Whitman W."/>
        </authorList>
    </citation>
    <scope>NUCLEOTIDE SEQUENCE [LARGE SCALE GENOMIC DNA]</scope>
    <source>
        <strain evidence="1 2">MP601</strain>
    </source>
</reference>
<comment type="caution">
    <text evidence="1">The sequence shown here is derived from an EMBL/GenBank/DDBJ whole genome shotgun (WGS) entry which is preliminary data.</text>
</comment>
<dbReference type="PROSITE" id="PS51257">
    <property type="entry name" value="PROKAR_LIPOPROTEIN"/>
    <property type="match status" value="1"/>
</dbReference>
<evidence type="ECO:0000313" key="1">
    <source>
        <dbReference type="EMBL" id="MBB6127662.1"/>
    </source>
</evidence>